<dbReference type="KEGG" id="mfc:BRM9_2332"/>
<dbReference type="InterPro" id="IPR006555">
    <property type="entry name" value="ATP-dep_Helicase_C"/>
</dbReference>
<dbReference type="InterPro" id="IPR027417">
    <property type="entry name" value="P-loop_NTPase"/>
</dbReference>
<reference evidence="5" key="1">
    <citation type="submission" date="2013-12" db="EMBL/GenBank/DDBJ databases">
        <title>The complete genome sequence of Methanobacterium sp. BRM9.</title>
        <authorList>
            <consortium name="Pastoral Greenhouse Gas Research Consortium"/>
            <person name="Kelly W.J."/>
            <person name="Leahy S.C."/>
            <person name="Perry R."/>
            <person name="Li D."/>
            <person name="Altermann E."/>
            <person name="Lambie S.C."/>
            <person name="Attwood G.T."/>
        </authorList>
    </citation>
    <scope>NUCLEOTIDE SEQUENCE [LARGE SCALE GENOMIC DNA]</scope>
    <source>
        <strain evidence="5">BRM9</strain>
    </source>
</reference>
<dbReference type="OrthoDB" id="76985at2157"/>
<dbReference type="GO" id="GO:0006139">
    <property type="term" value="P:nucleobase-containing compound metabolic process"/>
    <property type="evidence" value="ECO:0007669"/>
    <property type="project" value="InterPro"/>
</dbReference>
<keyword evidence="1" id="KW-0547">Nucleotide-binding</keyword>
<dbReference type="EMBL" id="CP006933">
    <property type="protein sequence ID" value="AIS33132.1"/>
    <property type="molecule type" value="Genomic_DNA"/>
</dbReference>
<dbReference type="EMBL" id="LN734822">
    <property type="protein sequence ID" value="CEL25982.1"/>
    <property type="molecule type" value="Genomic_DNA"/>
</dbReference>
<dbReference type="InterPro" id="IPR006935">
    <property type="entry name" value="Helicase/UvrB_N"/>
</dbReference>
<evidence type="ECO:0000259" key="4">
    <source>
        <dbReference type="PROSITE" id="PS51193"/>
    </source>
</evidence>
<reference evidence="8" key="3">
    <citation type="submission" date="2020-10" db="EMBL/GenBank/DDBJ databases">
        <title>Dehalococcoides mccartyi of a TCE/Cr reducing biochatode.</title>
        <authorList>
            <person name="Matturro B."/>
        </authorList>
    </citation>
    <scope>NUCLEOTIDE SEQUENCE</scope>
    <source>
        <strain evidence="8">Bin2</strain>
    </source>
</reference>
<organism evidence="5 9">
    <name type="scientific">Methanobacterium formicicum</name>
    <dbReference type="NCBI Taxonomy" id="2162"/>
    <lineage>
        <taxon>Archaea</taxon>
        <taxon>Methanobacteriati</taxon>
        <taxon>Methanobacteriota</taxon>
        <taxon>Methanomada group</taxon>
        <taxon>Methanobacteria</taxon>
        <taxon>Methanobacteriales</taxon>
        <taxon>Methanobacteriaceae</taxon>
        <taxon>Methanobacterium</taxon>
    </lineage>
</organism>
<evidence type="ECO:0000313" key="6">
    <source>
        <dbReference type="EMBL" id="CEA13601.1"/>
    </source>
</evidence>
<dbReference type="Proteomes" id="UP000606900">
    <property type="component" value="Unassembled WGS sequence"/>
</dbReference>
<evidence type="ECO:0000313" key="7">
    <source>
        <dbReference type="EMBL" id="CEL25982.1"/>
    </source>
</evidence>
<dbReference type="RefSeq" id="WP_048072795.1">
    <property type="nucleotide sequence ID" value="NZ_CP006933.1"/>
</dbReference>
<evidence type="ECO:0000313" key="10">
    <source>
        <dbReference type="Proteomes" id="UP000062768"/>
    </source>
</evidence>
<dbReference type="KEGG" id="mfi:DSM1535_1264"/>
<dbReference type="InterPro" id="IPR014001">
    <property type="entry name" value="Helicase_ATP-bd"/>
</dbReference>
<keyword evidence="10" id="KW-1185">Reference proteome</keyword>
<sequence>MDNGFFCDKCGMIKDRCICNSGSTGDSTQVKTPKISTSRINAMKRAFPHIDEDIIEKFPFASPREGQLEIISEIREAIDDGYSNIILEAGTGTGKSVVATTLARLYHPAYILTMTKQLQSQYAAEFGYPMVKGRGNFLCQNESLEFGCDQGTCQTIPSTQKFACDYGISKSPFDGELHAFQDAFGSPIYFRSNQRCRYWDQKATAVESSITLMNYDYALLELNYVKHFGKRDFMVLDEAHNLENKLMQRLEVNLYNRRLEREVKKVIPPSMMKQEEPDEWILFVESLYEDYQDIDLKQIPKNQADRVNRMKMNLSELSRNLENHPDNWVVDTSPGGVSFKPLRVDTYANDRLFNHADIRLFMSATILDQDLFCQWLGIDPEETYHLEVKSIFPPSSRPVHLKLVGNMSHRLIKRTAPKTLPVLEKIIEHHKYEKGLIHTHNYKCQQYIIKNLKNPRLMGHNPKNREHVLDRFEYSKEPRVLVSPSMSEGVDLPYEKCQFQIIYKIPFPYLGDPQINQRKQQDPSWYAYKTIMTLLQAYGRGMRAEDDYCETYILDGNFRMLLRNKLYRKLVPSFFKDAIQRE</sequence>
<dbReference type="STRING" id="2162.BRM9_2332"/>
<dbReference type="Pfam" id="PF13307">
    <property type="entry name" value="Helicase_C_2"/>
    <property type="match status" value="1"/>
</dbReference>
<keyword evidence="5" id="KW-0347">Helicase</keyword>
<dbReference type="PROSITE" id="PS51193">
    <property type="entry name" value="HELICASE_ATP_BIND_2"/>
    <property type="match status" value="1"/>
</dbReference>
<feature type="domain" description="Helicase ATP-binding" evidence="4">
    <location>
        <begin position="53"/>
        <end position="295"/>
    </location>
</feature>
<evidence type="ECO:0000313" key="5">
    <source>
        <dbReference type="EMBL" id="AIS33132.1"/>
    </source>
</evidence>
<dbReference type="GO" id="GO:0005524">
    <property type="term" value="F:ATP binding"/>
    <property type="evidence" value="ECO:0007669"/>
    <property type="project" value="UniProtKB-KW"/>
</dbReference>
<evidence type="ECO:0000256" key="2">
    <source>
        <dbReference type="ARBA" id="ARBA00022801"/>
    </source>
</evidence>
<dbReference type="EMBL" id="JADIIL010000023">
    <property type="protein sequence ID" value="MBF4475117.1"/>
    <property type="molecule type" value="Genomic_DNA"/>
</dbReference>
<dbReference type="SMART" id="SM00487">
    <property type="entry name" value="DEXDc"/>
    <property type="match status" value="1"/>
</dbReference>
<keyword evidence="3" id="KW-0067">ATP-binding</keyword>
<dbReference type="GO" id="GO:0016818">
    <property type="term" value="F:hydrolase activity, acting on acid anhydrides, in phosphorus-containing anhydrides"/>
    <property type="evidence" value="ECO:0007669"/>
    <property type="project" value="InterPro"/>
</dbReference>
<dbReference type="GO" id="GO:0003677">
    <property type="term" value="F:DNA binding"/>
    <property type="evidence" value="ECO:0007669"/>
    <property type="project" value="InterPro"/>
</dbReference>
<name>A0A089ZG25_METFO</name>
<reference evidence="7" key="2">
    <citation type="submission" date="2014-09" db="EMBL/GenBank/DDBJ databases">
        <authorList>
            <person name="Bishop-Lilly K.A."/>
            <person name="Broomall S.M."/>
            <person name="Chain P.S."/>
            <person name="Chertkov O."/>
            <person name="Coyne S.R."/>
            <person name="Daligault H.E."/>
            <person name="Davenport K.W."/>
            <person name="Erkkila T."/>
            <person name="Frey K.G."/>
            <person name="Gibbons H.S."/>
            <person name="Gu W."/>
            <person name="Jaissle J."/>
            <person name="Johnson S.L."/>
            <person name="Koroleva G.I."/>
            <person name="Ladner J.T."/>
            <person name="Lo C.-C."/>
            <person name="Minogue T.D."/>
            <person name="Munk C."/>
            <person name="Palacios G.F."/>
            <person name="Redden C.L."/>
            <person name="Rosenzweig C.N."/>
            <person name="Scholz M.B."/>
            <person name="Teshima H."/>
            <person name="Xu Y."/>
        </authorList>
    </citation>
    <scope>NUCLEOTIDE SEQUENCE</scope>
    <source>
        <strain evidence="7">Mb9</strain>
    </source>
</reference>
<evidence type="ECO:0000313" key="8">
    <source>
        <dbReference type="EMBL" id="MBF4475117.1"/>
    </source>
</evidence>
<dbReference type="SUPFAM" id="SSF52540">
    <property type="entry name" value="P-loop containing nucleoside triphosphate hydrolases"/>
    <property type="match status" value="1"/>
</dbReference>
<dbReference type="InterPro" id="IPR045028">
    <property type="entry name" value="DinG/Rad3-like"/>
</dbReference>
<keyword evidence="2" id="KW-0378">Hydrolase</keyword>
<dbReference type="PANTHER" id="PTHR11472">
    <property type="entry name" value="DNA REPAIR DEAD HELICASE RAD3/XP-D SUBFAMILY MEMBER"/>
    <property type="match status" value="1"/>
</dbReference>
<dbReference type="InterPro" id="IPR014013">
    <property type="entry name" value="Helic_SF1/SF2_ATP-bd_DinG/Rad3"/>
</dbReference>
<accession>A0A089ZG25</accession>
<dbReference type="AlphaFoldDB" id="A0A089ZG25"/>
<dbReference type="Proteomes" id="UP000062768">
    <property type="component" value="Chromosome I"/>
</dbReference>
<dbReference type="GeneID" id="26740601"/>
<evidence type="ECO:0000256" key="3">
    <source>
        <dbReference type="ARBA" id="ARBA00022840"/>
    </source>
</evidence>
<dbReference type="Pfam" id="PF04851">
    <property type="entry name" value="ResIII"/>
    <property type="match status" value="1"/>
</dbReference>
<dbReference type="Proteomes" id="UP000029661">
    <property type="component" value="Chromosome"/>
</dbReference>
<evidence type="ECO:0000256" key="1">
    <source>
        <dbReference type="ARBA" id="ARBA00022741"/>
    </source>
</evidence>
<evidence type="ECO:0000313" key="9">
    <source>
        <dbReference type="Proteomes" id="UP000029661"/>
    </source>
</evidence>
<gene>
    <name evidence="5" type="ORF">BRM9_2332</name>
    <name evidence="6" type="ORF">DSM1535_1264</name>
    <name evidence="8" type="ORF">ISP06_06555</name>
    <name evidence="7" type="ORF">MB9_2371</name>
</gene>
<dbReference type="Gene3D" id="3.40.50.300">
    <property type="entry name" value="P-loop containing nucleotide triphosphate hydrolases"/>
    <property type="match status" value="2"/>
</dbReference>
<dbReference type="EMBL" id="LN515531">
    <property type="protein sequence ID" value="CEA13601.1"/>
    <property type="molecule type" value="Genomic_DNA"/>
</dbReference>
<dbReference type="PANTHER" id="PTHR11472:SF34">
    <property type="entry name" value="REGULATOR OF TELOMERE ELONGATION HELICASE 1"/>
    <property type="match status" value="1"/>
</dbReference>
<protein>
    <submittedName>
        <fullName evidence="5">ATP-dependent DNA helicase</fullName>
    </submittedName>
    <submittedName>
        <fullName evidence="6">Helicase c2</fullName>
    </submittedName>
</protein>
<dbReference type="GO" id="GO:0003678">
    <property type="term" value="F:DNA helicase activity"/>
    <property type="evidence" value="ECO:0007669"/>
    <property type="project" value="TreeGrafter"/>
</dbReference>
<dbReference type="SMART" id="SM00491">
    <property type="entry name" value="HELICc2"/>
    <property type="match status" value="1"/>
</dbReference>
<dbReference type="PATRIC" id="fig|2162.10.peg.2442"/>
<proteinExistence type="predicted"/>